<sequence length="66" mass="7895">MICTFHYSISVSHESLNLGRFHYVKDYFLLSKITLRFSCQEVVLRVARRHDKYDHVDQSDSRFVAE</sequence>
<gene>
    <name evidence="1" type="ORF">DEBURN_LOCUS6214</name>
</gene>
<evidence type="ECO:0000313" key="2">
    <source>
        <dbReference type="Proteomes" id="UP000789706"/>
    </source>
</evidence>
<keyword evidence="2" id="KW-1185">Reference proteome</keyword>
<accession>A0A9N9FGU5</accession>
<evidence type="ECO:0000313" key="1">
    <source>
        <dbReference type="EMBL" id="CAG8532573.1"/>
    </source>
</evidence>
<dbReference type="Proteomes" id="UP000789706">
    <property type="component" value="Unassembled WGS sequence"/>
</dbReference>
<name>A0A9N9FGU5_9GLOM</name>
<dbReference type="AlphaFoldDB" id="A0A9N9FGU5"/>
<comment type="caution">
    <text evidence="1">The sequence shown here is derived from an EMBL/GenBank/DDBJ whole genome shotgun (WGS) entry which is preliminary data.</text>
</comment>
<dbReference type="EMBL" id="CAJVPK010000618">
    <property type="protein sequence ID" value="CAG8532573.1"/>
    <property type="molecule type" value="Genomic_DNA"/>
</dbReference>
<reference evidence="1" key="1">
    <citation type="submission" date="2021-06" db="EMBL/GenBank/DDBJ databases">
        <authorList>
            <person name="Kallberg Y."/>
            <person name="Tangrot J."/>
            <person name="Rosling A."/>
        </authorList>
    </citation>
    <scope>NUCLEOTIDE SEQUENCE</scope>
    <source>
        <strain evidence="1">AZ414A</strain>
    </source>
</reference>
<protein>
    <submittedName>
        <fullName evidence="1">1268_t:CDS:1</fullName>
    </submittedName>
</protein>
<organism evidence="1 2">
    <name type="scientific">Diversispora eburnea</name>
    <dbReference type="NCBI Taxonomy" id="1213867"/>
    <lineage>
        <taxon>Eukaryota</taxon>
        <taxon>Fungi</taxon>
        <taxon>Fungi incertae sedis</taxon>
        <taxon>Mucoromycota</taxon>
        <taxon>Glomeromycotina</taxon>
        <taxon>Glomeromycetes</taxon>
        <taxon>Diversisporales</taxon>
        <taxon>Diversisporaceae</taxon>
        <taxon>Diversispora</taxon>
    </lineage>
</organism>
<proteinExistence type="predicted"/>